<reference evidence="1 2" key="1">
    <citation type="submission" date="2020-08" db="EMBL/GenBank/DDBJ databases">
        <authorList>
            <person name="Shadrin A.M."/>
            <person name="Buzikov R.M."/>
            <person name="Piligrimova E.G."/>
            <person name="Kazantseva O.A."/>
        </authorList>
    </citation>
    <scope>NUCLEOTIDE SEQUENCE [LARGE SCALE GENOMIC DNA]</scope>
</reference>
<protein>
    <submittedName>
        <fullName evidence="1">Uncharacterized protein</fullName>
    </submittedName>
</protein>
<proteinExistence type="predicted"/>
<gene>
    <name evidence="1" type="ORF">iF6_162</name>
</gene>
<name>A0A7G8ZZ90_9CAUD</name>
<evidence type="ECO:0000313" key="1">
    <source>
        <dbReference type="EMBL" id="QNL29521.1"/>
    </source>
</evidence>
<dbReference type="Proteomes" id="UP000516045">
    <property type="component" value="Segment"/>
</dbReference>
<accession>A0A7G8ZZ90</accession>
<sequence length="226" mass="26738">MEKTYKMPNYMLTMFKEYLEKNERPSLEDFLKKYPKYREYAYLISNYTTNGDDLIALAGKALIDNDSIQGYRTEFDAIIGRMRNINNMLENVALGVVDKVSFFRRSRVVTPQFEFDLDIEQRKDEAIVFRTRCTCESFLVGYPEQYRWGNRYVNVSLYAKRGNITFTNLTMETLCRLFCEKVGDQEIQKEVERILLRPEFVASVEEFSNKLYASSRKQNPMDILIK</sequence>
<evidence type="ECO:0000313" key="2">
    <source>
        <dbReference type="Proteomes" id="UP000516045"/>
    </source>
</evidence>
<organism evidence="1 2">
    <name type="scientific">Enterococcus phage iF6</name>
    <dbReference type="NCBI Taxonomy" id="2765371"/>
    <lineage>
        <taxon>Viruses</taxon>
        <taxon>Duplodnaviria</taxon>
        <taxon>Heunggongvirae</taxon>
        <taxon>Uroviricota</taxon>
        <taxon>Caudoviricetes</taxon>
        <taxon>Herelleviridae</taxon>
        <taxon>Brockvirinae</taxon>
        <taxon>Schiekvirus</taxon>
        <taxon>Schiekvirus if6</taxon>
    </lineage>
</organism>
<keyword evidence="2" id="KW-1185">Reference proteome</keyword>
<dbReference type="EMBL" id="MT909815">
    <property type="protein sequence ID" value="QNL29521.1"/>
    <property type="molecule type" value="Genomic_DNA"/>
</dbReference>